<accession>A0ABW1KQT9</accession>
<organism evidence="1 2">
    <name type="scientific">Hyphococcus aureus</name>
    <dbReference type="NCBI Taxonomy" id="2666033"/>
    <lineage>
        <taxon>Bacteria</taxon>
        <taxon>Pseudomonadati</taxon>
        <taxon>Pseudomonadota</taxon>
        <taxon>Alphaproteobacteria</taxon>
        <taxon>Parvularculales</taxon>
        <taxon>Parvularculaceae</taxon>
        <taxon>Hyphococcus</taxon>
    </lineage>
</organism>
<reference evidence="1 2" key="1">
    <citation type="submission" date="2024-09" db="EMBL/GenBank/DDBJ databases">
        <authorList>
            <person name="Zhang Z.-H."/>
        </authorList>
    </citation>
    <scope>NUCLEOTIDE SEQUENCE [LARGE SCALE GENOMIC DNA]</scope>
    <source>
        <strain evidence="1 2">HHTR114</strain>
    </source>
</reference>
<evidence type="ECO:0000313" key="1">
    <source>
        <dbReference type="EMBL" id="MFC6034049.1"/>
    </source>
</evidence>
<evidence type="ECO:0000313" key="2">
    <source>
        <dbReference type="Proteomes" id="UP001596116"/>
    </source>
</evidence>
<dbReference type="EMBL" id="JBHPON010000001">
    <property type="protein sequence ID" value="MFC6034049.1"/>
    <property type="molecule type" value="Genomic_DNA"/>
</dbReference>
<sequence>MRFVGILLLVALAGLIGLFVYGQMMEPETREIQTEANYEPQ</sequence>
<protein>
    <submittedName>
        <fullName evidence="1">Uncharacterized protein</fullName>
    </submittedName>
</protein>
<proteinExistence type="predicted"/>
<keyword evidence="2" id="KW-1185">Reference proteome</keyword>
<comment type="caution">
    <text evidence="1">The sequence shown here is derived from an EMBL/GenBank/DDBJ whole genome shotgun (WGS) entry which is preliminary data.</text>
</comment>
<gene>
    <name evidence="1" type="ORF">ACFMB1_00760</name>
</gene>
<dbReference type="Proteomes" id="UP001596116">
    <property type="component" value="Unassembled WGS sequence"/>
</dbReference>
<name>A0ABW1KQT9_9PROT</name>
<dbReference type="RefSeq" id="WP_379880651.1">
    <property type="nucleotide sequence ID" value="NZ_JBHPON010000001.1"/>
</dbReference>